<evidence type="ECO:0000256" key="2">
    <source>
        <dbReference type="ARBA" id="ARBA00009265"/>
    </source>
</evidence>
<dbReference type="SMART" id="SM00386">
    <property type="entry name" value="HAT"/>
    <property type="match status" value="4"/>
</dbReference>
<feature type="compositionally biased region" description="Polar residues" evidence="5">
    <location>
        <begin position="31"/>
        <end position="42"/>
    </location>
</feature>
<evidence type="ECO:0000313" key="6">
    <source>
        <dbReference type="EMBL" id="CAF9926244.1"/>
    </source>
</evidence>
<dbReference type="GO" id="GO:0031048">
    <property type="term" value="P:regulatory ncRNA-mediated heterochromatin formation"/>
    <property type="evidence" value="ECO:0007669"/>
    <property type="project" value="TreeGrafter"/>
</dbReference>
<sequence length="1130" mass="126790">MSTESLSPGQIKHAEKKAVPKFASFNPNPPFNLQVQESSSSEAIALLPKKHADAPDKSVARPKAQRQTSGRHHPWGHSGGGKANPHVGFEPAGPDRGPGESRPKSFVVDRLGDPNNLHFGAAHRSTTASYSRIGAGNVVGSHTSQKIDRAASTDKGLVLSDTAHGLPKKRDKHARWRLHQEGAREFKIKPQEGHDAGIDLAADYVSLETAQRAKRRRGDYGVPVDHVSYSDDDVTHYRSIEGKAKFENEPADRDLKYNSDTSSSQDVMGRRLLTLDDSTQEERAQLSRKVDAEPTSFEAWINLIDHQDKMLGLDENLRKTRRTNAERCSNAKIKLSMFEKALEKVQDSQGREVLLLGMMQEAATIWGIDKISSGWKSILRQNSHSLRLWTKYLDFMQASFTYFRFGEVQSVYLECLELIKGARISGEGSSDEPDNLFDVQMYVVLRMTLFMRESGFAEHATAAWQALLEFVFFKPIIGPVSDASDRDRGGSSPKDTVSMFETFWDSEVPRIGEEGAQGWASFPQKHGEPPRPTSGTGDDAAYGEDRWHSWLASERRRTLLSRHPARAIDDDVGEDDPYRIVLFSDIRPFLIDPPSLADRQLILDAFNVFCCLPPVAAQGPDSRSRVWGRDPFLRNDALRLNGKLQRSWKLYRPTTHQSLEERDGIDEDDARSHSGTQDPFQFPVRDYQVSSDTLFAEQQWFGAFDAWQEQCLGDGGPVEVAWVLRTLKSLVGVGAGEETLAVYLLALELRTSPGTVRRSAKNMLRGRPFSVRLYNAYALVEYRLADSQKGQGVIITSINMGKKFDEVCRRDSILLWRTWIWETLRAGSAQEALVRLLAIGDEEIRVPFPELDRSGDLGSVEPTLLLRTERALIATLDHALSLNSYSHATFAMECLILFAYLSKAQSISAATSAFKSNIALVSTRCPSSSEYLHQSFARLIHHHATHIHLFKPSEIRSLLAESIAQFPQNTVFLSLYAWNEARFRIDDRVRSIVKELVLGGSDGTKKKTQDSVVLRFFAIYSELHRGVTLGSNISTIRSTFERAVESDSGAHCAGLWKLYFLFEHSRLEAERAKTVFWRGLRACPWAKDLYMLAFEHLRGEKAMGEADLGGIYQLLVEKELRVHVGLEAIL</sequence>
<evidence type="ECO:0000313" key="7">
    <source>
        <dbReference type="Proteomes" id="UP000664534"/>
    </source>
</evidence>
<dbReference type="OrthoDB" id="297219at2759"/>
<accession>A0A8H3ITU7</accession>
<comment type="subcellular location">
    <subcellularLocation>
        <location evidence="1">Nucleus</location>
    </subcellularLocation>
</comment>
<dbReference type="GO" id="GO:0006396">
    <property type="term" value="P:RNA processing"/>
    <property type="evidence" value="ECO:0007669"/>
    <property type="project" value="InterPro"/>
</dbReference>
<name>A0A8H3ITU7_9LECA</name>
<dbReference type="PANTHER" id="PTHR13471">
    <property type="entry name" value="TETRATRICOPEPTIDE-LIKE HELICAL"/>
    <property type="match status" value="1"/>
</dbReference>
<evidence type="ECO:0000256" key="3">
    <source>
        <dbReference type="ARBA" id="ARBA00022737"/>
    </source>
</evidence>
<feature type="region of interest" description="Disordered" evidence="5">
    <location>
        <begin position="519"/>
        <end position="539"/>
    </location>
</feature>
<feature type="region of interest" description="Disordered" evidence="5">
    <location>
        <begin position="659"/>
        <end position="680"/>
    </location>
</feature>
<evidence type="ECO:0000256" key="5">
    <source>
        <dbReference type="SAM" id="MobiDB-lite"/>
    </source>
</evidence>
<evidence type="ECO:0000256" key="1">
    <source>
        <dbReference type="ARBA" id="ARBA00004123"/>
    </source>
</evidence>
<dbReference type="Gene3D" id="1.25.40.10">
    <property type="entry name" value="Tetratricopeptide repeat domain"/>
    <property type="match status" value="1"/>
</dbReference>
<dbReference type="InterPro" id="IPR013633">
    <property type="entry name" value="NRDE-2"/>
</dbReference>
<protein>
    <recommendedName>
        <fullName evidence="8">DUF1740-domain-containing protein</fullName>
    </recommendedName>
</protein>
<dbReference type="EMBL" id="CAJPDT010000042">
    <property type="protein sequence ID" value="CAF9926244.1"/>
    <property type="molecule type" value="Genomic_DNA"/>
</dbReference>
<feature type="region of interest" description="Disordered" evidence="5">
    <location>
        <begin position="1"/>
        <end position="109"/>
    </location>
</feature>
<keyword evidence="4" id="KW-0539">Nucleus</keyword>
<dbReference type="PANTHER" id="PTHR13471:SF0">
    <property type="entry name" value="NUCLEAR EXOSOME REGULATOR NRDE2"/>
    <property type="match status" value="1"/>
</dbReference>
<keyword evidence="3" id="KW-0677">Repeat</keyword>
<comment type="similarity">
    <text evidence="2">Belongs to the NRDE2 family.</text>
</comment>
<dbReference type="Proteomes" id="UP000664534">
    <property type="component" value="Unassembled WGS sequence"/>
</dbReference>
<dbReference type="GO" id="GO:1902369">
    <property type="term" value="P:negative regulation of RNA catabolic process"/>
    <property type="evidence" value="ECO:0007669"/>
    <property type="project" value="TreeGrafter"/>
</dbReference>
<dbReference type="GO" id="GO:0071013">
    <property type="term" value="C:catalytic step 2 spliceosome"/>
    <property type="evidence" value="ECO:0007669"/>
    <property type="project" value="TreeGrafter"/>
</dbReference>
<feature type="compositionally biased region" description="Basic and acidic residues" evidence="5">
    <location>
        <begin position="50"/>
        <end position="59"/>
    </location>
</feature>
<dbReference type="InterPro" id="IPR003107">
    <property type="entry name" value="HAT"/>
</dbReference>
<organism evidence="6 7">
    <name type="scientific">Imshaugia aleurites</name>
    <dbReference type="NCBI Taxonomy" id="172621"/>
    <lineage>
        <taxon>Eukaryota</taxon>
        <taxon>Fungi</taxon>
        <taxon>Dikarya</taxon>
        <taxon>Ascomycota</taxon>
        <taxon>Pezizomycotina</taxon>
        <taxon>Lecanoromycetes</taxon>
        <taxon>OSLEUM clade</taxon>
        <taxon>Lecanoromycetidae</taxon>
        <taxon>Lecanorales</taxon>
        <taxon>Lecanorineae</taxon>
        <taxon>Parmeliaceae</taxon>
        <taxon>Imshaugia</taxon>
    </lineage>
</organism>
<dbReference type="InterPro" id="IPR011990">
    <property type="entry name" value="TPR-like_helical_dom_sf"/>
</dbReference>
<gene>
    <name evidence="6" type="ORF">IMSHALPRED_006918</name>
</gene>
<proteinExistence type="inferred from homology"/>
<evidence type="ECO:0008006" key="8">
    <source>
        <dbReference type="Google" id="ProtNLM"/>
    </source>
</evidence>
<evidence type="ECO:0000256" key="4">
    <source>
        <dbReference type="ARBA" id="ARBA00023242"/>
    </source>
</evidence>
<dbReference type="Pfam" id="PF08424">
    <property type="entry name" value="NRDE-2"/>
    <property type="match status" value="1"/>
</dbReference>
<comment type="caution">
    <text evidence="6">The sequence shown here is derived from an EMBL/GenBank/DDBJ whole genome shotgun (WGS) entry which is preliminary data.</text>
</comment>
<keyword evidence="7" id="KW-1185">Reference proteome</keyword>
<dbReference type="AlphaFoldDB" id="A0A8H3ITU7"/>
<reference evidence="6" key="1">
    <citation type="submission" date="2021-03" db="EMBL/GenBank/DDBJ databases">
        <authorList>
            <person name="Tagirdzhanova G."/>
        </authorList>
    </citation>
    <scope>NUCLEOTIDE SEQUENCE</scope>
</reference>